<dbReference type="InterPro" id="IPR050491">
    <property type="entry name" value="AmpC-like"/>
</dbReference>
<sequence length="487" mass="55207">MKKIMLLFLIVTIFIPPLSMSVSAQDQTQLIKEYMDKAIEEYRIPGASLAIVKGGELFYEDSWGIQSDGTAVTKDTLFTIGSVSKPLTSLAIMKLLEQQDIQLDDEINQYVPSFNYDKNEFKNDITMRHLLTHTSGISTYEGLKVADLKLRGETAITNAFEKLNYVNLNHEPGEVHQYSAANYLLLGKIIENVTNQTFAEFMKDEIFSILHMNQTAASFETASLLDYQAGFQSWFGKPVKSENLFDDSGVPYGYMASTTNDMTKYIQFLLNGGDLLTDQTMEMYTSPQVQRKKDLYYGLGWRVSTAKDDEYYFHGGETPDSRAELLLNPSKNYGFVLLTNKNNISEVLHTSYMREGLKTIIEDEVMPEVSKSSHQMQWMTLIVTLIIALLCIWNLVHLKRKNIIRTKLWIVVSFVSIILAISLIPILVNAFGVPWHSINYYGSDLAIIIKCLIGILVVNGLLSLVLLFLKGKQKNTMKMSDKKASFR</sequence>
<comment type="caution">
    <text evidence="4">The sequence shown here is derived from an EMBL/GenBank/DDBJ whole genome shotgun (WGS) entry which is preliminary data.</text>
</comment>
<dbReference type="Gene3D" id="3.40.710.10">
    <property type="entry name" value="DD-peptidase/beta-lactamase superfamily"/>
    <property type="match status" value="1"/>
</dbReference>
<dbReference type="SUPFAM" id="SSF56601">
    <property type="entry name" value="beta-lactamase/transpeptidase-like"/>
    <property type="match status" value="1"/>
</dbReference>
<evidence type="ECO:0000256" key="1">
    <source>
        <dbReference type="SAM" id="Phobius"/>
    </source>
</evidence>
<evidence type="ECO:0000259" key="3">
    <source>
        <dbReference type="Pfam" id="PF00144"/>
    </source>
</evidence>
<keyword evidence="1" id="KW-0812">Transmembrane</keyword>
<keyword evidence="1" id="KW-1133">Transmembrane helix</keyword>
<feature type="transmembrane region" description="Helical" evidence="1">
    <location>
        <begin position="376"/>
        <end position="396"/>
    </location>
</feature>
<reference evidence="4 5" key="1">
    <citation type="submission" date="2016-08" db="EMBL/GenBank/DDBJ databases">
        <title>Genome of Bacillus solimangrovi GH2-4.</title>
        <authorList>
            <person name="Lim S."/>
            <person name="Kim B.-C."/>
        </authorList>
    </citation>
    <scope>NUCLEOTIDE SEQUENCE [LARGE SCALE GENOMIC DNA]</scope>
    <source>
        <strain evidence="4 5">GH2-4</strain>
    </source>
</reference>
<proteinExistence type="predicted"/>
<dbReference type="EMBL" id="MJEH01000031">
    <property type="protein sequence ID" value="OEH92344.1"/>
    <property type="molecule type" value="Genomic_DNA"/>
</dbReference>
<name>A0A1E5LE61_9BACI</name>
<keyword evidence="1" id="KW-0472">Membrane</keyword>
<feature type="chain" id="PRO_5009180919" description="Beta-lactamase-related domain-containing protein" evidence="2">
    <location>
        <begin position="25"/>
        <end position="487"/>
    </location>
</feature>
<evidence type="ECO:0000313" key="5">
    <source>
        <dbReference type="Proteomes" id="UP000095209"/>
    </source>
</evidence>
<dbReference type="InterPro" id="IPR001466">
    <property type="entry name" value="Beta-lactam-related"/>
</dbReference>
<accession>A0A1E5LE61</accession>
<dbReference type="PANTHER" id="PTHR46825:SF9">
    <property type="entry name" value="BETA-LACTAMASE-RELATED DOMAIN-CONTAINING PROTEIN"/>
    <property type="match status" value="1"/>
</dbReference>
<keyword evidence="2" id="KW-0732">Signal</keyword>
<dbReference type="STRING" id="1305675.BFG57_16345"/>
<protein>
    <recommendedName>
        <fullName evidence="3">Beta-lactamase-related domain-containing protein</fullName>
    </recommendedName>
</protein>
<keyword evidence="5" id="KW-1185">Reference proteome</keyword>
<dbReference type="Pfam" id="PF00144">
    <property type="entry name" value="Beta-lactamase"/>
    <property type="match status" value="1"/>
</dbReference>
<dbReference type="PANTHER" id="PTHR46825">
    <property type="entry name" value="D-ALANYL-D-ALANINE-CARBOXYPEPTIDASE/ENDOPEPTIDASE AMPH"/>
    <property type="match status" value="1"/>
</dbReference>
<dbReference type="AlphaFoldDB" id="A0A1E5LE61"/>
<gene>
    <name evidence="4" type="ORF">BFG57_16345</name>
</gene>
<feature type="transmembrane region" description="Helical" evidence="1">
    <location>
        <begin position="408"/>
        <end position="433"/>
    </location>
</feature>
<dbReference type="InterPro" id="IPR012338">
    <property type="entry name" value="Beta-lactam/transpept-like"/>
</dbReference>
<organism evidence="4 5">
    <name type="scientific">Bacillus solimangrovi</name>
    <dbReference type="NCBI Taxonomy" id="1305675"/>
    <lineage>
        <taxon>Bacteria</taxon>
        <taxon>Bacillati</taxon>
        <taxon>Bacillota</taxon>
        <taxon>Bacilli</taxon>
        <taxon>Bacillales</taxon>
        <taxon>Bacillaceae</taxon>
        <taxon>Bacillus</taxon>
    </lineage>
</organism>
<dbReference type="OrthoDB" id="846150at2"/>
<dbReference type="RefSeq" id="WP_069717627.1">
    <property type="nucleotide sequence ID" value="NZ_MJEH01000031.1"/>
</dbReference>
<feature type="transmembrane region" description="Helical" evidence="1">
    <location>
        <begin position="445"/>
        <end position="469"/>
    </location>
</feature>
<feature type="signal peptide" evidence="2">
    <location>
        <begin position="1"/>
        <end position="24"/>
    </location>
</feature>
<evidence type="ECO:0000313" key="4">
    <source>
        <dbReference type="EMBL" id="OEH92344.1"/>
    </source>
</evidence>
<dbReference type="Proteomes" id="UP000095209">
    <property type="component" value="Unassembled WGS sequence"/>
</dbReference>
<evidence type="ECO:0000256" key="2">
    <source>
        <dbReference type="SAM" id="SignalP"/>
    </source>
</evidence>
<feature type="domain" description="Beta-lactamase-related" evidence="3">
    <location>
        <begin position="30"/>
        <end position="343"/>
    </location>
</feature>